<dbReference type="InterPro" id="IPR036179">
    <property type="entry name" value="Ig-like_dom_sf"/>
</dbReference>
<dbReference type="FunFam" id="2.60.40.10:FF:000135">
    <property type="entry name" value="Titin a"/>
    <property type="match status" value="4"/>
</dbReference>
<keyword evidence="14" id="KW-1185">Reference proteome</keyword>
<name>A0A437C551_ORYJA</name>
<feature type="domain" description="Fibronectin type-III" evidence="12">
    <location>
        <begin position="2277"/>
        <end position="2378"/>
    </location>
</feature>
<feature type="domain" description="Fibronectin type-III" evidence="12">
    <location>
        <begin position="406"/>
        <end position="501"/>
    </location>
</feature>
<feature type="domain" description="Fibronectin type-III" evidence="12">
    <location>
        <begin position="2975"/>
        <end position="3070"/>
    </location>
</feature>
<evidence type="ECO:0000256" key="8">
    <source>
        <dbReference type="ARBA" id="ARBA00023319"/>
    </source>
</evidence>
<feature type="domain" description="Fibronectin type-III" evidence="12">
    <location>
        <begin position="1390"/>
        <end position="1484"/>
    </location>
</feature>
<dbReference type="FunFam" id="2.60.40.10:FF:001399">
    <property type="entry name" value="Titin a"/>
    <property type="match status" value="1"/>
</dbReference>
<dbReference type="FunFam" id="2.60.40.10:FF:000002">
    <property type="entry name" value="Titin a"/>
    <property type="match status" value="7"/>
</dbReference>
<dbReference type="FunFam" id="2.60.40.10:FF:000031">
    <property type="entry name" value="Myosin-binding protein C, slow type"/>
    <property type="match status" value="2"/>
</dbReference>
<evidence type="ECO:0000256" key="9">
    <source>
        <dbReference type="SAM" id="MobiDB-lite"/>
    </source>
</evidence>
<dbReference type="FunFam" id="2.60.40.10:FF:000983">
    <property type="entry name" value="titin isoform X1"/>
    <property type="match status" value="1"/>
</dbReference>
<comment type="similarity">
    <text evidence="2">Belongs to the protein kinase superfamily. CAMK Ser/Thr protein kinase family.</text>
</comment>
<feature type="domain" description="Fibronectin type-III" evidence="12">
    <location>
        <begin position="801"/>
        <end position="893"/>
    </location>
</feature>
<dbReference type="EMBL" id="CM012457">
    <property type="protein sequence ID" value="RVE57822.1"/>
    <property type="molecule type" value="Genomic_DNA"/>
</dbReference>
<dbReference type="Pfam" id="PF07679">
    <property type="entry name" value="I-set"/>
    <property type="match status" value="14"/>
</dbReference>
<dbReference type="Gene3D" id="1.10.510.10">
    <property type="entry name" value="Transferase(Phosphotransferase) domain 1"/>
    <property type="match status" value="1"/>
</dbReference>
<feature type="domain" description="Fibronectin type-III" evidence="12">
    <location>
        <begin position="1884"/>
        <end position="1977"/>
    </location>
</feature>
<dbReference type="InterPro" id="IPR007110">
    <property type="entry name" value="Ig-like_dom"/>
</dbReference>
<dbReference type="FunFam" id="2.60.40.10:FF:001365">
    <property type="entry name" value="titin isoform X1"/>
    <property type="match status" value="1"/>
</dbReference>
<dbReference type="SUPFAM" id="SSF56112">
    <property type="entry name" value="Protein kinase-like (PK-like)"/>
    <property type="match status" value="1"/>
</dbReference>
<feature type="domain" description="Fibronectin type-III" evidence="12">
    <location>
        <begin position="1095"/>
        <end position="1191"/>
    </location>
</feature>
<evidence type="ECO:0000256" key="5">
    <source>
        <dbReference type="ARBA" id="ARBA00022737"/>
    </source>
</evidence>
<dbReference type="PROSITE" id="PS50835">
    <property type="entry name" value="IG_LIKE"/>
    <property type="match status" value="12"/>
</dbReference>
<feature type="domain" description="Ig-like" evidence="11">
    <location>
        <begin position="897"/>
        <end position="988"/>
    </location>
</feature>
<feature type="domain" description="Ig-like" evidence="11">
    <location>
        <begin position="1691"/>
        <end position="1776"/>
    </location>
</feature>
<comment type="subcellular location">
    <subcellularLocation>
        <location evidence="1">Cytoplasm</location>
    </subcellularLocation>
</comment>
<feature type="domain" description="Fibronectin type-III" evidence="12">
    <location>
        <begin position="3569"/>
        <end position="3666"/>
    </location>
</feature>
<dbReference type="SMART" id="SM00408">
    <property type="entry name" value="IGc2"/>
    <property type="match status" value="13"/>
</dbReference>
<dbReference type="GO" id="GO:0048738">
    <property type="term" value="P:cardiac muscle tissue development"/>
    <property type="evidence" value="ECO:0007669"/>
    <property type="project" value="TreeGrafter"/>
</dbReference>
<dbReference type="FunFam" id="2.60.40.10:FF:000034">
    <property type="entry name" value="Titin isoform A"/>
    <property type="match status" value="6"/>
</dbReference>
<dbReference type="SMART" id="SM00409">
    <property type="entry name" value="IG"/>
    <property type="match status" value="14"/>
</dbReference>
<feature type="domain" description="Fibronectin type-III" evidence="12">
    <location>
        <begin position="1490"/>
        <end position="1586"/>
    </location>
</feature>
<evidence type="ECO:0000259" key="10">
    <source>
        <dbReference type="PROSITE" id="PS50011"/>
    </source>
</evidence>
<feature type="domain" description="Ig-like" evidence="11">
    <location>
        <begin position="4264"/>
        <end position="4357"/>
    </location>
</feature>
<dbReference type="FunFam" id="2.60.40.10:FF:000112">
    <property type="entry name" value="Titin a"/>
    <property type="match status" value="2"/>
</dbReference>
<dbReference type="FunFam" id="2.60.40.10:FF:000147">
    <property type="entry name" value="Myosin light chain kinase"/>
    <property type="match status" value="1"/>
</dbReference>
<dbReference type="InterPro" id="IPR003599">
    <property type="entry name" value="Ig_sub"/>
</dbReference>
<dbReference type="FunFam" id="2.60.40.10:FF:000011">
    <property type="entry name" value="Titin b"/>
    <property type="match status" value="3"/>
</dbReference>
<dbReference type="CDD" id="cd00063">
    <property type="entry name" value="FN3"/>
    <property type="match status" value="32"/>
</dbReference>
<dbReference type="InterPro" id="IPR011009">
    <property type="entry name" value="Kinase-like_dom_sf"/>
</dbReference>
<dbReference type="InterPro" id="IPR003961">
    <property type="entry name" value="FN3_dom"/>
</dbReference>
<feature type="domain" description="Ig-like" evidence="11">
    <location>
        <begin position="3872"/>
        <end position="3960"/>
    </location>
</feature>
<dbReference type="InterPro" id="IPR036116">
    <property type="entry name" value="FN3_sf"/>
</dbReference>
<feature type="domain" description="Fibronectin type-III" evidence="12">
    <location>
        <begin position="2481"/>
        <end position="2575"/>
    </location>
</feature>
<gene>
    <name evidence="13" type="ORF">OJAV_G00203010</name>
</gene>
<feature type="domain" description="Fibronectin type-III" evidence="12">
    <location>
        <begin position="6"/>
        <end position="104"/>
    </location>
</feature>
<feature type="domain" description="Fibronectin type-III" evidence="12">
    <location>
        <begin position="2179"/>
        <end position="2274"/>
    </location>
</feature>
<keyword evidence="5" id="KW-0677">Repeat</keyword>
<feature type="domain" description="Fibronectin type-III" evidence="12">
    <location>
        <begin position="3273"/>
        <end position="3367"/>
    </location>
</feature>
<evidence type="ECO:0000259" key="12">
    <source>
        <dbReference type="PROSITE" id="PS50853"/>
    </source>
</evidence>
<dbReference type="FunFam" id="2.60.40.10:FF:000003">
    <property type="entry name" value="Titin isoform E"/>
    <property type="match status" value="8"/>
</dbReference>
<feature type="domain" description="Ig-like" evidence="11">
    <location>
        <begin position="1965"/>
        <end position="2070"/>
    </location>
</feature>
<evidence type="ECO:0008006" key="15">
    <source>
        <dbReference type="Google" id="ProtNLM"/>
    </source>
</evidence>
<dbReference type="PROSITE" id="PS00109">
    <property type="entry name" value="PROTEIN_KINASE_TYR"/>
    <property type="match status" value="1"/>
</dbReference>
<feature type="domain" description="Ig-like" evidence="11">
    <location>
        <begin position="1292"/>
        <end position="1383"/>
    </location>
</feature>
<keyword evidence="3" id="KW-0963">Cytoplasm</keyword>
<evidence type="ECO:0000256" key="7">
    <source>
        <dbReference type="ARBA" id="ARBA00023157"/>
    </source>
</evidence>
<feature type="domain" description="Ig-like" evidence="11">
    <location>
        <begin position="208"/>
        <end position="288"/>
    </location>
</feature>
<evidence type="ECO:0000256" key="1">
    <source>
        <dbReference type="ARBA" id="ARBA00004496"/>
    </source>
</evidence>
<feature type="compositionally biased region" description="Pro residues" evidence="9">
    <location>
        <begin position="3665"/>
        <end position="3674"/>
    </location>
</feature>
<feature type="domain" description="Fibronectin type-III" evidence="12">
    <location>
        <begin position="4463"/>
        <end position="4556"/>
    </location>
</feature>
<feature type="domain" description="Fibronectin type-III" evidence="12">
    <location>
        <begin position="2878"/>
        <end position="2972"/>
    </location>
</feature>
<dbReference type="InterPro" id="IPR013098">
    <property type="entry name" value="Ig_I-set"/>
</dbReference>
<feature type="domain" description="Fibronectin type-III" evidence="12">
    <location>
        <begin position="704"/>
        <end position="798"/>
    </location>
</feature>
<evidence type="ECO:0000256" key="6">
    <source>
        <dbReference type="ARBA" id="ARBA00022777"/>
    </source>
</evidence>
<evidence type="ECO:0000313" key="13">
    <source>
        <dbReference type="EMBL" id="RVE57822.1"/>
    </source>
</evidence>
<feature type="domain" description="Fibronectin type-III" evidence="12">
    <location>
        <begin position="3772"/>
        <end position="3867"/>
    </location>
</feature>
<dbReference type="InterPro" id="IPR003598">
    <property type="entry name" value="Ig_sub2"/>
</dbReference>
<dbReference type="FunFam" id="2.60.40.10:FF:001229">
    <property type="entry name" value="titin isoform X1"/>
    <property type="match status" value="1"/>
</dbReference>
<dbReference type="SUPFAM" id="SSF48726">
    <property type="entry name" value="Immunoglobulin"/>
    <property type="match status" value="14"/>
</dbReference>
<protein>
    <recommendedName>
        <fullName evidence="15">Titin</fullName>
    </recommendedName>
</protein>
<dbReference type="CDD" id="cd05748">
    <property type="entry name" value="Ig_Titin_like"/>
    <property type="match status" value="5"/>
</dbReference>
<feature type="domain" description="Fibronectin type-III" evidence="12">
    <location>
        <begin position="307"/>
        <end position="400"/>
    </location>
</feature>
<keyword evidence="8" id="KW-0393">Immunoglobulin domain</keyword>
<feature type="domain" description="Fibronectin type-III" evidence="12">
    <location>
        <begin position="2683"/>
        <end position="2778"/>
    </location>
</feature>
<keyword evidence="7" id="KW-1015">Disulfide bond</keyword>
<evidence type="ECO:0000313" key="14">
    <source>
        <dbReference type="Proteomes" id="UP000283210"/>
    </source>
</evidence>
<accession>A0A437C551</accession>
<feature type="domain" description="Fibronectin type-III" evidence="12">
    <location>
        <begin position="2079"/>
        <end position="2173"/>
    </location>
</feature>
<feature type="domain" description="Fibronectin type-III" evidence="12">
    <location>
        <begin position="3174"/>
        <end position="3267"/>
    </location>
</feature>
<reference evidence="13 14" key="1">
    <citation type="submission" date="2018-11" db="EMBL/GenBank/DDBJ databases">
        <authorList>
            <person name="Lopez-Roques C."/>
            <person name="Donnadieu C."/>
            <person name="Bouchez O."/>
            <person name="Klopp C."/>
            <person name="Cabau C."/>
            <person name="Zahm M."/>
        </authorList>
    </citation>
    <scope>NUCLEOTIDE SEQUENCE [LARGE SCALE GENOMIC DNA]</scope>
    <source>
        <strain evidence="13">RS831</strain>
        <tissue evidence="13">Whole body</tissue>
    </source>
</reference>
<organism evidence="13 14">
    <name type="scientific">Oryzias javanicus</name>
    <name type="common">Javanese ricefish</name>
    <name type="synonym">Aplocheilus javanicus</name>
    <dbReference type="NCBI Taxonomy" id="123683"/>
    <lineage>
        <taxon>Eukaryota</taxon>
        <taxon>Metazoa</taxon>
        <taxon>Chordata</taxon>
        <taxon>Craniata</taxon>
        <taxon>Vertebrata</taxon>
        <taxon>Euteleostomi</taxon>
        <taxon>Actinopterygii</taxon>
        <taxon>Neopterygii</taxon>
        <taxon>Teleostei</taxon>
        <taxon>Neoteleostei</taxon>
        <taxon>Acanthomorphata</taxon>
        <taxon>Ovalentaria</taxon>
        <taxon>Atherinomorphae</taxon>
        <taxon>Beloniformes</taxon>
        <taxon>Adrianichthyidae</taxon>
        <taxon>Oryziinae</taxon>
        <taxon>Oryzias</taxon>
    </lineage>
</organism>
<feature type="non-terminal residue" evidence="13">
    <location>
        <position position="4857"/>
    </location>
</feature>
<dbReference type="Pfam" id="PF00041">
    <property type="entry name" value="fn3"/>
    <property type="match status" value="31"/>
</dbReference>
<dbReference type="SUPFAM" id="SSF49265">
    <property type="entry name" value="Fibronectin type III"/>
    <property type="match status" value="20"/>
</dbReference>
<dbReference type="Gene3D" id="3.30.200.20">
    <property type="entry name" value="Phosphorylase Kinase, domain 1"/>
    <property type="match status" value="1"/>
</dbReference>
<evidence type="ECO:0000256" key="2">
    <source>
        <dbReference type="ARBA" id="ARBA00006692"/>
    </source>
</evidence>
<evidence type="ECO:0000256" key="3">
    <source>
        <dbReference type="ARBA" id="ARBA00022490"/>
    </source>
</evidence>
<dbReference type="GO" id="GO:0045214">
    <property type="term" value="P:sarcomere organization"/>
    <property type="evidence" value="ECO:0007669"/>
    <property type="project" value="TreeGrafter"/>
</dbReference>
<reference evidence="13 14" key="2">
    <citation type="submission" date="2019-01" db="EMBL/GenBank/DDBJ databases">
        <title>A chromosome length genome reference of the Java medaka (oryzias javanicus).</title>
        <authorList>
            <person name="Herpin A."/>
            <person name="Takehana Y."/>
            <person name="Naruse K."/>
            <person name="Ansai S."/>
            <person name="Kawaguchi M."/>
        </authorList>
    </citation>
    <scope>NUCLEOTIDE SEQUENCE [LARGE SCALE GENOMIC DNA]</scope>
    <source>
        <strain evidence="13">RS831</strain>
        <tissue evidence="13">Whole body</tissue>
    </source>
</reference>
<feature type="domain" description="Ig-like" evidence="11">
    <location>
        <begin position="556"/>
        <end position="693"/>
    </location>
</feature>
<dbReference type="PROSITE" id="PS50011">
    <property type="entry name" value="PROTEIN_KINASE_DOM"/>
    <property type="match status" value="1"/>
</dbReference>
<dbReference type="FunFam" id="2.60.40.10:FF:000673">
    <property type="entry name" value="Titin a"/>
    <property type="match status" value="1"/>
</dbReference>
<dbReference type="SMART" id="SM00060">
    <property type="entry name" value="FN3"/>
    <property type="match status" value="32"/>
</dbReference>
<evidence type="ECO:0000256" key="4">
    <source>
        <dbReference type="ARBA" id="ARBA00022679"/>
    </source>
</evidence>
<feature type="domain" description="Ig-like" evidence="11">
    <location>
        <begin position="2769"/>
        <end position="2866"/>
    </location>
</feature>
<dbReference type="FunFam" id="2.60.40.10:FF:000012">
    <property type="entry name" value="titin isoform X1"/>
    <property type="match status" value="3"/>
</dbReference>
<feature type="domain" description="Ig-like" evidence="11">
    <location>
        <begin position="3473"/>
        <end position="3544"/>
    </location>
</feature>
<dbReference type="CDD" id="cd00096">
    <property type="entry name" value="Ig"/>
    <property type="match status" value="1"/>
</dbReference>
<sequence length="4857" mass="540630">MESVITSTHLQSQLASHTQFQRLHQFQNCSGLVDGGSHVFGYHLQMKDKNSILWQSVSKTVIRATHFKVTDINAGLIYEFKVAAENAAGVSEFSKPSDAVLAIDACEPPINLRITDITKNTISLAWEKPNYDGGSPITGYLTEKRVGANSKWSKANLTNITDTRFTVTGLTQDETYEFRVMAKNAVGSISNPSITAGPATCVDTYGTPEIEIPQEYLNEVKYKAGSDVELKFNITAKPAPTIEWFKDGKELKPTSQLSFKHKFESTSIFLKETTRLNSGTYEVKVKNSLGCACGVVRLLIQDKPGPPAGEIQFKKVTADNITIMWSPPDDEGGAMVNHYIIEKRETSRIMWSIVSEKLVDCIVNVPRLIQGNEYIFRVRGVNKFGIGDPLESQPVVAKNAFVPPSEPSKPKVTMITKSSMTVIWERPALDGGSDIDGYYLEKREKKSLQWFKVVKGTIRDTRQKVNNLVENNEYQYRVCAVNKAGAGNYSEASELYKAYDPIDLPGEPSKLRIIDSTKTSITLGWDKPVYDGGSEILHYILEQMSSEEKEWVIINPEVKTCEYVVSHLKPGTYYYFRVSAVNCKGKGEDIKMYQPVQAKDILEEADLDLDVSMTTQYVARAGRNVEVFIPLKGRPAPNVTWRRGDRNMASDNRFTINNTERSTTLIIPKVTRDDCGKYFLEIENGVGEPKIITVSLKVQDSPSACQKLIIKNVTRGKLTLSWEAPVIDGGSPVTNYIVEKKASTMKAYQVITAECLNTSYKVSGLEEEIAYFFRVSAENEFGTGDYCETSEPVRASETPGAVKDLVMLDSSKNSVTLQWTKPDHDGGSYITEYIIEKRSQEEVNWTLGATCKRCTCEVTGLTENAMVDFRVFAKNEKGRSDFSQIGPISVIDFIIPPEANLIDYPNGELAVRIGQNIHIELPFKGKPRPAISWMKDNLPLKESEKIRFRTTDNKTSVTVRGAKKEHAGQYTLVLDNRVIKNYFDINVTTLGPPSIPVGPIRFDEVKAQSIIISWDEPKDNGGGEITCYSVEKRETSQANWKMVCSSVVRTTFKIPNLVKGTEYQFRVRAENKYGVSESLNSPDIIAQHQYKAPGAPGKPVAYNITSDGMTIKWDAPGFDGGSPILGYHVEKKDRNSLLWEKVNSTIISNREYRIISLLEGLEYSFRVYAENNAGLSPVSEQSKHALAISPVDPPGTPVCVDVTRDSVTLQWDVLKRDGGSKIVAYSVERRQGRGKWFRCNFTDVSETQFTVSGLSPGDRFEFRVIARNAIGTVSPPSNSSGYIMTRDESVVPEIEWSPDQVVTLKAGENVRLGCKITGRPLPQVLWYKDGKEIDKRTMIDIEITTGIGTSSLFIRDADRNHRGIYTVEAKNSSGIKKADVNVRVQDTPGPVEGPIRFTGITAEKCTVWWNPPENDGCAAITHYTVEKRETSRISWALVTSKCEACSYNVTNLIKGNEYQFRVSAVNKFGVGKPLDSDPVVAKMQYTVPDAPGTPDATHVTGDSITLCWTRPRSDGGNEIKYYILERREKKSLRWVRVSSKRPITELRHRVTNLTQGNEYEFRVMAENGAGIGPASSTSRLFKCREPTSAPSAPTVIKVIDSTKSSITLEWTKPVFDGGLEIIGYNIDMCKASLEEWHRINNQICIQNTFTAKGLVPGELYKFRVSAVNGSGQGEASVMPSPVQALDRLTSPEIDIDASFKQTHIVKNGGTVTLQISFRGKPAPLATWSKVDGELPVMADVNTTDSFSVLTIESCTRYEAGKYTLSLENNSGRKSITFTVKVLDTPGPPGAISFKDVTRGALTMMWDAPTNDGGARIHHYMVDKREASRLAWQEVSSKCSRQMIRVTGLDIGIPYLFRVTAVNQYGKGEAREMTEPIIATEEPAPPKRLDVIDTTNSTASLVWLKPDHDGGSRVRGYIVEFRVKGTDVWVVYGETKSLKMLVEGLTENKEYDFRVKAKNDAGISDPQATYSSVVIKEPRIEPTADLSNITNQLITCKTSNTFTIDVPISGRPAPKVTWKLEEMKLKETDRVLIKTTNERTTLVVKDSKRSDSGKYYLTLENAAGVKTFTVTVVTVGRPSPPTGPVEISEISSESCTLSWTEPIDDGGTDITNYIVEKRESGSASWQVVNSSVKRTTIKVTHLTKYMEYTFRVCAENKFGVSKSIESAAVVIEHPFVSPSPPTRPDVVSVSASGISIKWDVPYADGGSKVTGYWIEKKERNTILWVRENKLPCLECHYKVSNLIEGLEYQFRVYAMNLAGLSKPSEASRPVVALNPVDPPGKPEVTDVTRSSVSLCWTVPINDGGSKIIGYVVEKKVYTTDEWDDNRWLKCNYTTITENYFTVTNLGEGETYEYRIIAKNAAGVHSVPSESTGPVTCKDEYSPPKAELDGKLKGETIIVTAGSDVVLDAAVGGKPEPTVYWSKGDKILELGEKYSLTYTSTRAMAVIKNCDRSDTGRYILTVKNASGIKTAAVSVKVLDTPGPPADKILITRVTEEKCTVSWRIPLEDGGDIVTHYIVERRETSRLNWVIMETECKSLSCVSSKLIKNNEYIFRVRGVNKYGPGVPLESDPVIARNAYTVPSQPSTPEATAVGKEHVIIEWMKPESDGGSEIKNYIVDKREMSSTRWTRVNRNYTIYDTRLKITGLLEGSEYQFRVTAVNAAGDSPPSDASPYILCKDPTYTPAAPSTPRITDTTKHSISMTWTRPMYDGGSDVTGYVVEILEEGTEQWYRATAKALTSNEYVAAGLAANKKYRFRVAGVNSNGTGEFSDPSAEVEPLERVEMPDLELADDLKKTVCLRAGGTLRLFVSVTGRPTPVVAWRKTGVELQSRGYIETTESYTSLIVEKVNRYDSGKYTVEAENPSGKKTTIILVKVYDTPGPPSAVKIKDYTKESVVITWDVPGIDGGAHVSNYIIEKRDANMKSYKTVTTECRKTLYRITGLEEGVHYFFRVLPENIYGVGEPCETAEAVQLCEVPSVPADLQISDVTKSSVTLHWEKPLHDGGNRLTGYIIEACKVGSDRWNTVATVKASVSRHTIQSLTENDQYLFRIRATNGRGASEPMDIVTPVTIQDIKVMPKIDVTGIPQKIVHVHRGKNIDLNIPIKAKPQPVCTWFFEGVKLKDSLDRIKIDSNGKFTHLIVRDTTINDTGNYTLEVKNAIGMATEVIKVIILDKPGIPTGPVKIEEVDGVSVTVSWEPPEKDGGANVSGYVVEQREAHRPGWSTVSESVTRPCFKFTRLSEGTEYVFRVAAMNRFGVGGFLQSEVVECKSPKTIPGPPSTPEVLDVTHEGMTLTWKPPEDNGGSTIAGYIIERKEARSDRWMRINKNPVTMTRYRSSGLIEGCEYEFRITAINSRGAGKPSESSAITVAMDPIEPPGAPLQPIVTDTTRTSVSLAWLPPEEEGGSVVTGYLIEMQKVDQVEWTLCNTTPTKMCEYTLTHMPQGAEYKFRVIACNAGGAGEPAEIPGVVKVQEMLDYPDYELDRQYAEGYVVRQGGVIHLSVPIKGKPIPTTKWTKDGHDISHRAMIATHDNITELVIKEAHKDDTGTYDLVLENKCGRKAVYIKVKVIGQPNPPEGPLEFDDIQARSVRVSWRSPADDGGSDILGYIVERREVPKAAWYTVDSRVTETALVVKGLKENVEYHFRVSAENQFGVSKPLKSDESVLAKTPLSPPEPPSNPPEIMDVTKSTVSLSWARPRDDGGSRITGYYVERREVSTEKWVRHNKTHITTTMFNITGLIPDAEYMFRVVALNDIGQSEPGPPSESVVCKDPFDKPSQPGEIDIISVTKDCITIHWLRPEHDGGKEILGYWIEYREAGESSWKKCNKERSKDRQFTMGGLMEATEYEFRIFAENEAGLSRPRRTPMGIKTKLSVGEAPVLKEEIQDVTTKLGESGTLTCGIIGRPLPEIKWYRFGKELIQSRKYKMSSDGRNHSLSILTDEQEDEGMYTCRAINEAGEIETSGKLRLQAAPQFHPGFPLKEKYFAGAGTSLRLHVVYIGRPIPQIMWFYGKKPLNSSENVIIENTESYTHLVVRNVQRKTNAGRYKVQLSNSFGTIDTVLRVEIQDKPCIPEGPVIVEALLKSSVVISWKAPKDDGGSPITNYIVEKREAKEGEKWQLVSSSISGTTCRVPNLIENSGYYFRVSAQNQYGVSESLEIPSVVIIKSPFEKPGIPQQPFIISSTKNSCVVCWKPPSSDGGAKITGYYLEKREKKQNKWMSVTTKKCTETNYEVIGLIEGFEYEFRVKCENMGGESDWSEISAPIIPKAEQSPKAPVFREEIRDMTVKYHANATFVTKVVGHPKPTVKWFRSGKEILADGTKIKAQEFKGGYYQLVITAADETDATVYHVRATNPSGSISATANLEVEVPAKIHLPKELQGMGAVQAARGDHITIKIPITGKPEPAITWQKGQEILSNSVYHQVITTRSFTSLVFQKGVQRKDSGYYTITAKNRFGMDKQTIEVNVADIPEAPKGLVVSEISRDSITLTWEPPANDGGTDIVGYIVEKCPTTSDRWIRAGQTTDCSLTIINIFGKTKYQFRVIAENAFGLSPPSDPTEPITTKEDTSVLRNYDEEVDEAREITKEEALFYKVKELSSKYVISEELARSQFGVVHRCTEIATKKTFMAKFIKVKGTDRELVLREIEALNVARHKNIIYLHEYFESMEEIILIFEFMSGVDIFERLGTSNFELSEQEIVRYLRQVCSALKFLHSQNFGHFDIRPDNIVYTTRKSTNIKIIDMGQSRLLVPGENIRILFSAAEYCAPEVHRHDMVTTATDMWSVGVMAYVLLSGLNPFAAESMTKTIENISSCEYVFDSEAFKDISLEAMDFIDRLLVKDRKLRMTAHEALEHPWLKMKIEHVSNKAIR</sequence>
<feature type="domain" description="Fibronectin type-III" evidence="12">
    <location>
        <begin position="1193"/>
        <end position="1288"/>
    </location>
</feature>
<feature type="domain" description="Protein kinase" evidence="10">
    <location>
        <begin position="4590"/>
        <end position="4844"/>
    </location>
</feature>
<feature type="domain" description="Ig-like" evidence="11">
    <location>
        <begin position="4361"/>
        <end position="4458"/>
    </location>
</feature>
<dbReference type="GO" id="GO:0008307">
    <property type="term" value="F:structural constituent of muscle"/>
    <property type="evidence" value="ECO:0007669"/>
    <property type="project" value="TreeGrafter"/>
</dbReference>
<feature type="domain" description="Fibronectin type-III" evidence="12">
    <location>
        <begin position="108"/>
        <end position="204"/>
    </location>
</feature>
<dbReference type="InterPro" id="IPR008266">
    <property type="entry name" value="Tyr_kinase_AS"/>
</dbReference>
<feature type="region of interest" description="Disordered" evidence="9">
    <location>
        <begin position="3658"/>
        <end position="3677"/>
    </location>
</feature>
<dbReference type="PANTHER" id="PTHR14340">
    <property type="entry name" value="MICROFIBRIL-ASSOCIATED GLYCOPROTEIN 3"/>
    <property type="match status" value="1"/>
</dbReference>
<keyword evidence="4" id="KW-0808">Transferase</keyword>
<feature type="domain" description="Fibronectin type-III" evidence="12">
    <location>
        <begin position="507"/>
        <end position="601"/>
    </location>
</feature>
<feature type="domain" description="Ig-like" evidence="11">
    <location>
        <begin position="2382"/>
        <end position="2472"/>
    </location>
</feature>
<feature type="domain" description="Fibronectin type-III" evidence="12">
    <location>
        <begin position="2581"/>
        <end position="2677"/>
    </location>
</feature>
<dbReference type="InterPro" id="IPR000719">
    <property type="entry name" value="Prot_kinase_dom"/>
</dbReference>
<dbReference type="Gene3D" id="2.60.40.10">
    <property type="entry name" value="Immunoglobulins"/>
    <property type="match status" value="46"/>
</dbReference>
<feature type="domain" description="Fibronectin type-III" evidence="12">
    <location>
        <begin position="4166"/>
        <end position="4261"/>
    </location>
</feature>
<dbReference type="PANTHER" id="PTHR14340:SF13">
    <property type="entry name" value="TITIN"/>
    <property type="match status" value="1"/>
</dbReference>
<dbReference type="InterPro" id="IPR013783">
    <property type="entry name" value="Ig-like_fold"/>
</dbReference>
<feature type="domain" description="Fibronectin type-III" evidence="12">
    <location>
        <begin position="1787"/>
        <end position="1882"/>
    </location>
</feature>
<dbReference type="PROSITE" id="PS50853">
    <property type="entry name" value="FN3"/>
    <property type="match status" value="32"/>
</dbReference>
<dbReference type="Proteomes" id="UP000283210">
    <property type="component" value="Chromosome 21"/>
</dbReference>
<feature type="domain" description="Fibronectin type-III" evidence="12">
    <location>
        <begin position="3670"/>
        <end position="3766"/>
    </location>
</feature>
<dbReference type="PRINTS" id="PR00014">
    <property type="entry name" value="FNTYPEIII"/>
</dbReference>
<keyword evidence="6" id="KW-0418">Kinase</keyword>
<dbReference type="FunFam" id="2.60.40.10:FF:000127">
    <property type="entry name" value="titin isoform X1"/>
    <property type="match status" value="3"/>
</dbReference>
<feature type="domain" description="Fibronectin type-III" evidence="12">
    <location>
        <begin position="996"/>
        <end position="1089"/>
    </location>
</feature>
<feature type="domain" description="Fibronectin type-III" evidence="12">
    <location>
        <begin position="1592"/>
        <end position="1687"/>
    </location>
</feature>
<dbReference type="GO" id="GO:0004672">
    <property type="term" value="F:protein kinase activity"/>
    <property type="evidence" value="ECO:0007669"/>
    <property type="project" value="InterPro"/>
</dbReference>
<feature type="domain" description="Fibronectin type-III" evidence="12">
    <location>
        <begin position="3374"/>
        <end position="3469"/>
    </location>
</feature>
<dbReference type="GO" id="GO:0005524">
    <property type="term" value="F:ATP binding"/>
    <property type="evidence" value="ECO:0007669"/>
    <property type="project" value="InterPro"/>
</dbReference>
<proteinExistence type="inferred from homology"/>
<evidence type="ECO:0000259" key="11">
    <source>
        <dbReference type="PROSITE" id="PS50835"/>
    </source>
</evidence>
<dbReference type="Pfam" id="PF00069">
    <property type="entry name" value="Pkinase"/>
    <property type="match status" value="1"/>
</dbReference>
<dbReference type="GO" id="GO:0031430">
    <property type="term" value="C:M band"/>
    <property type="evidence" value="ECO:0007669"/>
    <property type="project" value="TreeGrafter"/>
</dbReference>
<feature type="domain" description="Fibronectin type-III" evidence="12">
    <location>
        <begin position="4064"/>
        <end position="4160"/>
    </location>
</feature>
<dbReference type="OrthoDB" id="5969272at2759"/>